<dbReference type="Gene3D" id="3.20.20.140">
    <property type="entry name" value="Metal-dependent hydrolases"/>
    <property type="match status" value="1"/>
</dbReference>
<gene>
    <name evidence="4" type="ORF">Poly30_46630</name>
</gene>
<feature type="region of interest" description="Disordered" evidence="1">
    <location>
        <begin position="41"/>
        <end position="80"/>
    </location>
</feature>
<dbReference type="PANTHER" id="PTHR43135">
    <property type="entry name" value="ALPHA-D-RIBOSE 1-METHYLPHOSPHONATE 5-TRIPHOSPHATE DIPHOSPHATASE"/>
    <property type="match status" value="1"/>
</dbReference>
<evidence type="ECO:0000259" key="3">
    <source>
        <dbReference type="Pfam" id="PF01979"/>
    </source>
</evidence>
<reference evidence="4 5" key="1">
    <citation type="submission" date="2019-02" db="EMBL/GenBank/DDBJ databases">
        <title>Deep-cultivation of Planctomycetes and their phenomic and genomic characterization uncovers novel biology.</title>
        <authorList>
            <person name="Wiegand S."/>
            <person name="Jogler M."/>
            <person name="Boedeker C."/>
            <person name="Pinto D."/>
            <person name="Vollmers J."/>
            <person name="Rivas-Marin E."/>
            <person name="Kohn T."/>
            <person name="Peeters S.H."/>
            <person name="Heuer A."/>
            <person name="Rast P."/>
            <person name="Oberbeckmann S."/>
            <person name="Bunk B."/>
            <person name="Jeske O."/>
            <person name="Meyerdierks A."/>
            <person name="Storesund J.E."/>
            <person name="Kallscheuer N."/>
            <person name="Luecker S."/>
            <person name="Lage O.M."/>
            <person name="Pohl T."/>
            <person name="Merkel B.J."/>
            <person name="Hornburger P."/>
            <person name="Mueller R.-W."/>
            <person name="Bruemmer F."/>
            <person name="Labrenz M."/>
            <person name="Spormann A.M."/>
            <person name="Op den Camp H."/>
            <person name="Overmann J."/>
            <person name="Amann R."/>
            <person name="Jetten M.S.M."/>
            <person name="Mascher T."/>
            <person name="Medema M.H."/>
            <person name="Devos D.P."/>
            <person name="Kaster A.-K."/>
            <person name="Ovreas L."/>
            <person name="Rohde M."/>
            <person name="Galperin M.Y."/>
            <person name="Jogler C."/>
        </authorList>
    </citation>
    <scope>NUCLEOTIDE SEQUENCE [LARGE SCALE GENOMIC DNA]</scope>
    <source>
        <strain evidence="4 5">Poly30</strain>
    </source>
</reference>
<accession>A0A518EYD8</accession>
<dbReference type="Proteomes" id="UP000320390">
    <property type="component" value="Chromosome"/>
</dbReference>
<sequence precursor="true">MRHSIPTQSFARSLTRALPAACVGLAALLGGASTLASPGPCVGEGDSTAPAKRPILNRDPNALAPRPPARSGAPAAAPVAGMQGGPGLAIKAKKILTAEWQGRSVVNNGVVLVKDGIIEAVGPASDVKIPSNYEIQDLGDDWLMPGIVELHCHIAGAFGLNDTVYLTNPGLRASSDVIPGNEALRLGMAAGVTTVLYIPGSGTNIGGQGILLRSGFDTFERAEIRTPGSMKLAQAGNPERWTTRPNRSFMNWNTRNTLRRGKTYADKWTEYEKNGGERPEINPQFEIFRALMANMAQISTHTQIYQVALKTITDVHDELGIPVFIDHGTFDTWRLGKLIEEREIFAIVGPRAIDVPTRGFINWSGSNPERIQGCVAGYQEMGVTRIGFNTDSPVIPQEELQLQAAMGVRYGFDNSKMDAVRGLTIVPAMACGLDQSIGSIEVGKIADLLWITGDPADPRSFVKEVWQSGEVVYDISEEKRLW</sequence>
<protein>
    <submittedName>
        <fullName evidence="4">Imidazolonepropionase</fullName>
    </submittedName>
</protein>
<name>A0A518EYD8_9BACT</name>
<evidence type="ECO:0000256" key="1">
    <source>
        <dbReference type="SAM" id="MobiDB-lite"/>
    </source>
</evidence>
<feature type="signal peptide" evidence="2">
    <location>
        <begin position="1"/>
        <end position="36"/>
    </location>
</feature>
<dbReference type="AlphaFoldDB" id="A0A518EYD8"/>
<dbReference type="InterPro" id="IPR051781">
    <property type="entry name" value="Metallo-dep_Hydrolase"/>
</dbReference>
<feature type="compositionally biased region" description="Low complexity" evidence="1">
    <location>
        <begin position="69"/>
        <end position="80"/>
    </location>
</feature>
<dbReference type="Pfam" id="PF01979">
    <property type="entry name" value="Amidohydro_1"/>
    <property type="match status" value="1"/>
</dbReference>
<dbReference type="InterPro" id="IPR011059">
    <property type="entry name" value="Metal-dep_hydrolase_composite"/>
</dbReference>
<evidence type="ECO:0000256" key="2">
    <source>
        <dbReference type="SAM" id="SignalP"/>
    </source>
</evidence>
<dbReference type="OrthoDB" id="9776455at2"/>
<evidence type="ECO:0000313" key="4">
    <source>
        <dbReference type="EMBL" id="QDV09106.1"/>
    </source>
</evidence>
<dbReference type="SUPFAM" id="SSF51338">
    <property type="entry name" value="Composite domain of metallo-dependent hydrolases"/>
    <property type="match status" value="1"/>
</dbReference>
<feature type="chain" id="PRO_5022041521" evidence="2">
    <location>
        <begin position="37"/>
        <end position="482"/>
    </location>
</feature>
<keyword evidence="2" id="KW-0732">Signal</keyword>
<feature type="domain" description="Amidohydrolase-related" evidence="3">
    <location>
        <begin position="407"/>
        <end position="472"/>
    </location>
</feature>
<dbReference type="SUPFAM" id="SSF51556">
    <property type="entry name" value="Metallo-dependent hydrolases"/>
    <property type="match status" value="1"/>
</dbReference>
<evidence type="ECO:0000313" key="5">
    <source>
        <dbReference type="Proteomes" id="UP000320390"/>
    </source>
</evidence>
<proteinExistence type="predicted"/>
<dbReference type="InterPro" id="IPR032466">
    <property type="entry name" value="Metal_Hydrolase"/>
</dbReference>
<dbReference type="InterPro" id="IPR006680">
    <property type="entry name" value="Amidohydro-rel"/>
</dbReference>
<dbReference type="EMBL" id="CP036434">
    <property type="protein sequence ID" value="QDV09106.1"/>
    <property type="molecule type" value="Genomic_DNA"/>
</dbReference>
<organism evidence="4 5">
    <name type="scientific">Saltatorellus ferox</name>
    <dbReference type="NCBI Taxonomy" id="2528018"/>
    <lineage>
        <taxon>Bacteria</taxon>
        <taxon>Pseudomonadati</taxon>
        <taxon>Planctomycetota</taxon>
        <taxon>Planctomycetia</taxon>
        <taxon>Planctomycetia incertae sedis</taxon>
        <taxon>Saltatorellus</taxon>
    </lineage>
</organism>
<keyword evidence="5" id="KW-1185">Reference proteome</keyword>
<dbReference type="RefSeq" id="WP_145202924.1">
    <property type="nucleotide sequence ID" value="NZ_CP036434.1"/>
</dbReference>
<dbReference type="GO" id="GO:0016810">
    <property type="term" value="F:hydrolase activity, acting on carbon-nitrogen (but not peptide) bonds"/>
    <property type="evidence" value="ECO:0007669"/>
    <property type="project" value="InterPro"/>
</dbReference>
<dbReference type="PANTHER" id="PTHR43135:SF3">
    <property type="entry name" value="ALPHA-D-RIBOSE 1-METHYLPHOSPHONATE 5-TRIPHOSPHATE DIPHOSPHATASE"/>
    <property type="match status" value="1"/>
</dbReference>